<keyword evidence="4" id="KW-1133">Transmembrane helix</keyword>
<reference evidence="6 7" key="1">
    <citation type="submission" date="2016-08" db="EMBL/GenBank/DDBJ databases">
        <title>Genomes of anaerobic fungi encode conserved fungal cellulosomes for biomass hydrolysis.</title>
        <authorList>
            <consortium name="DOE Joint Genome Institute"/>
            <person name="Haitjema C.H."/>
            <person name="Gilmore S.P."/>
            <person name="Henske J.K."/>
            <person name="Solomon K.V."/>
            <person name="De Groot R."/>
            <person name="Kuo A."/>
            <person name="Mondo S.J."/>
            <person name="Salamov A.A."/>
            <person name="Labutti K."/>
            <person name="Zhao Z."/>
            <person name="Chiniquy J."/>
            <person name="Barry K."/>
            <person name="Brewer H.M."/>
            <person name="Purvine S.O."/>
            <person name="Wright A.T."/>
            <person name="Boxma B."/>
            <person name="Van Alen T."/>
            <person name="Hackstein J.H."/>
            <person name="Baker S.E."/>
            <person name="Grigoriev I.V."/>
            <person name="O'Malley M.A."/>
        </authorList>
    </citation>
    <scope>NUCLEOTIDE SEQUENCE [LARGE SCALE GENOMIC DNA]</scope>
    <source>
        <strain evidence="7">finn</strain>
    </source>
</reference>
<feature type="transmembrane region" description="Helical" evidence="4">
    <location>
        <begin position="152"/>
        <end position="175"/>
    </location>
</feature>
<dbReference type="EMBL" id="MCFH01000029">
    <property type="protein sequence ID" value="ORX47826.1"/>
    <property type="molecule type" value="Genomic_DNA"/>
</dbReference>
<dbReference type="InterPro" id="IPR032630">
    <property type="entry name" value="P_typ_ATPase_c"/>
</dbReference>
<dbReference type="GO" id="GO:0140326">
    <property type="term" value="F:ATPase-coupled intramembrane lipid transporter activity"/>
    <property type="evidence" value="ECO:0007669"/>
    <property type="project" value="TreeGrafter"/>
</dbReference>
<reference evidence="6 7" key="2">
    <citation type="submission" date="2016-08" db="EMBL/GenBank/DDBJ databases">
        <title>Pervasive Adenine N6-methylation of Active Genes in Fungi.</title>
        <authorList>
            <consortium name="DOE Joint Genome Institute"/>
            <person name="Mondo S.J."/>
            <person name="Dannebaum R.O."/>
            <person name="Kuo R.C."/>
            <person name="Labutti K."/>
            <person name="Haridas S."/>
            <person name="Kuo A."/>
            <person name="Salamov A."/>
            <person name="Ahrendt S.R."/>
            <person name="Lipzen A."/>
            <person name="Sullivan W."/>
            <person name="Andreopoulos W.B."/>
            <person name="Clum A."/>
            <person name="Lindquist E."/>
            <person name="Daum C."/>
            <person name="Ramamoorthy G.K."/>
            <person name="Gryganskyi A."/>
            <person name="Culley D."/>
            <person name="Magnuson J.K."/>
            <person name="James T.Y."/>
            <person name="O'Malley M.A."/>
            <person name="Stajich J.E."/>
            <person name="Spatafora J.W."/>
            <person name="Visel A."/>
            <person name="Grigoriev I.V."/>
        </authorList>
    </citation>
    <scope>NUCLEOTIDE SEQUENCE [LARGE SCALE GENOMIC DNA]</scope>
    <source>
        <strain evidence="7">finn</strain>
    </source>
</reference>
<evidence type="ECO:0000256" key="1">
    <source>
        <dbReference type="ARBA" id="ARBA00004141"/>
    </source>
</evidence>
<keyword evidence="7" id="KW-1185">Reference proteome</keyword>
<name>A0A1Y1V5J9_9FUNG</name>
<feature type="domain" description="P-type ATPase C-terminal" evidence="5">
    <location>
        <begin position="1"/>
        <end position="182"/>
    </location>
</feature>
<dbReference type="AlphaFoldDB" id="A0A1Y1V5J9"/>
<evidence type="ECO:0000313" key="7">
    <source>
        <dbReference type="Proteomes" id="UP000193719"/>
    </source>
</evidence>
<dbReference type="Proteomes" id="UP000193719">
    <property type="component" value="Unassembled WGS sequence"/>
</dbReference>
<evidence type="ECO:0000256" key="3">
    <source>
        <dbReference type="ARBA" id="ARBA00022842"/>
    </source>
</evidence>
<evidence type="ECO:0000256" key="4">
    <source>
        <dbReference type="SAM" id="Phobius"/>
    </source>
</evidence>
<dbReference type="GO" id="GO:0005886">
    <property type="term" value="C:plasma membrane"/>
    <property type="evidence" value="ECO:0007669"/>
    <property type="project" value="TreeGrafter"/>
</dbReference>
<dbReference type="PANTHER" id="PTHR24092">
    <property type="entry name" value="PROBABLE PHOSPHOLIPID-TRANSPORTING ATPASE"/>
    <property type="match status" value="1"/>
</dbReference>
<comment type="subcellular location">
    <subcellularLocation>
        <location evidence="1">Membrane</location>
        <topology evidence="1">Multi-pass membrane protein</topology>
    </subcellularLocation>
</comment>
<dbReference type="PANTHER" id="PTHR24092:SF150">
    <property type="entry name" value="PHOSPHOLIPID-TRANSPORTING ATPASE"/>
    <property type="match status" value="1"/>
</dbReference>
<organism evidence="6 7">
    <name type="scientific">Piromyces finnis</name>
    <dbReference type="NCBI Taxonomy" id="1754191"/>
    <lineage>
        <taxon>Eukaryota</taxon>
        <taxon>Fungi</taxon>
        <taxon>Fungi incertae sedis</taxon>
        <taxon>Chytridiomycota</taxon>
        <taxon>Chytridiomycota incertae sedis</taxon>
        <taxon>Neocallimastigomycetes</taxon>
        <taxon>Neocallimastigales</taxon>
        <taxon>Neocallimastigaceae</taxon>
        <taxon>Piromyces</taxon>
    </lineage>
</organism>
<dbReference type="Pfam" id="PF16212">
    <property type="entry name" value="PhoLip_ATPase_C"/>
    <property type="match status" value="1"/>
</dbReference>
<dbReference type="STRING" id="1754191.A0A1Y1V5J9"/>
<dbReference type="GO" id="GO:0045332">
    <property type="term" value="P:phospholipid translocation"/>
    <property type="evidence" value="ECO:0007669"/>
    <property type="project" value="TreeGrafter"/>
</dbReference>
<feature type="transmembrane region" description="Helical" evidence="4">
    <location>
        <begin position="84"/>
        <end position="101"/>
    </location>
</feature>
<comment type="caution">
    <text evidence="6">The sequence shown here is derived from an EMBL/GenBank/DDBJ whole genome shotgun (WGS) entry which is preliminary data.</text>
</comment>
<feature type="transmembrane region" description="Helical" evidence="4">
    <location>
        <begin position="113"/>
        <end position="130"/>
    </location>
</feature>
<sequence>MSFNTFYTSVFIYILSCSDKDVSSKTINENPELYKQIINKKKGYWTSIKTLGWLADGVWHSFSCFIGTYLLYSDITLKNDEIVTTSYVGICYFFGNILLFVTMIKNFLITSSFNYFSLFGIIFTFTFYLFDKYIVDFHINKDYLITPEYRTISFYLSSLLIVITSLLPDLAILYIKEIFYPSDNTIFQEIEYLEKQKLKKQKKSKKISDFNYSNNLLKSNNSKEKILSNEHTQNNNLYSDSKNEDNYNNNLLNQLEYEDYKNV</sequence>
<gene>
    <name evidence="6" type="ORF">BCR36DRAFT_84587</name>
</gene>
<accession>A0A1Y1V5J9</accession>
<dbReference type="GO" id="GO:0046872">
    <property type="term" value="F:metal ion binding"/>
    <property type="evidence" value="ECO:0007669"/>
    <property type="project" value="UniProtKB-KW"/>
</dbReference>
<evidence type="ECO:0000259" key="5">
    <source>
        <dbReference type="Pfam" id="PF16212"/>
    </source>
</evidence>
<keyword evidence="2" id="KW-0479">Metal-binding</keyword>
<feature type="transmembrane region" description="Helical" evidence="4">
    <location>
        <begin position="50"/>
        <end position="72"/>
    </location>
</feature>
<keyword evidence="4" id="KW-0472">Membrane</keyword>
<keyword evidence="3" id="KW-0460">Magnesium</keyword>
<protein>
    <recommendedName>
        <fullName evidence="5">P-type ATPase C-terminal domain-containing protein</fullName>
    </recommendedName>
</protein>
<evidence type="ECO:0000256" key="2">
    <source>
        <dbReference type="ARBA" id="ARBA00022723"/>
    </source>
</evidence>
<proteinExistence type="predicted"/>
<keyword evidence="4" id="KW-0812">Transmembrane</keyword>
<evidence type="ECO:0000313" key="6">
    <source>
        <dbReference type="EMBL" id="ORX47826.1"/>
    </source>
</evidence>